<keyword evidence="1" id="KW-1133">Transmembrane helix</keyword>
<evidence type="ECO:0000256" key="1">
    <source>
        <dbReference type="SAM" id="Phobius"/>
    </source>
</evidence>
<protein>
    <submittedName>
        <fullName evidence="2">Uncharacterized protein</fullName>
    </submittedName>
</protein>
<feature type="transmembrane region" description="Helical" evidence="1">
    <location>
        <begin position="32"/>
        <end position="54"/>
    </location>
</feature>
<evidence type="ECO:0000313" key="2">
    <source>
        <dbReference type="EMBL" id="CAD6246907.1"/>
    </source>
</evidence>
<dbReference type="OrthoDB" id="689631at2759"/>
<keyword evidence="1" id="KW-0472">Membrane</keyword>
<reference evidence="2" key="1">
    <citation type="submission" date="2020-10" db="EMBL/GenBank/DDBJ databases">
        <authorList>
            <person name="Han B."/>
            <person name="Lu T."/>
            <person name="Zhao Q."/>
            <person name="Huang X."/>
            <person name="Zhao Y."/>
        </authorList>
    </citation>
    <scope>NUCLEOTIDE SEQUENCE</scope>
</reference>
<evidence type="ECO:0000313" key="3">
    <source>
        <dbReference type="Proteomes" id="UP000604825"/>
    </source>
</evidence>
<keyword evidence="1" id="KW-0812">Transmembrane</keyword>
<sequence length="124" mass="12568">MRTPGNRAMSIGLTIMLLSVSAGIHFGDGGFAFLICFTGVLAGANLVAVGVRMADHLVPTFPAVFGGARALAGFVRRNTAVVGLIMASSAFTVVSGEAGPVLCFAMLALLLLGVSLINMGARGE</sequence>
<proteinExistence type="predicted"/>
<accession>A0A811PQQ8</accession>
<dbReference type="Proteomes" id="UP000604825">
    <property type="component" value="Unassembled WGS sequence"/>
</dbReference>
<feature type="transmembrane region" description="Helical" evidence="1">
    <location>
        <begin position="74"/>
        <end position="93"/>
    </location>
</feature>
<name>A0A811PQQ8_9POAL</name>
<organism evidence="2 3">
    <name type="scientific">Miscanthus lutarioriparius</name>
    <dbReference type="NCBI Taxonomy" id="422564"/>
    <lineage>
        <taxon>Eukaryota</taxon>
        <taxon>Viridiplantae</taxon>
        <taxon>Streptophyta</taxon>
        <taxon>Embryophyta</taxon>
        <taxon>Tracheophyta</taxon>
        <taxon>Spermatophyta</taxon>
        <taxon>Magnoliopsida</taxon>
        <taxon>Liliopsida</taxon>
        <taxon>Poales</taxon>
        <taxon>Poaceae</taxon>
        <taxon>PACMAD clade</taxon>
        <taxon>Panicoideae</taxon>
        <taxon>Andropogonodae</taxon>
        <taxon>Andropogoneae</taxon>
        <taxon>Saccharinae</taxon>
        <taxon>Miscanthus</taxon>
    </lineage>
</organism>
<dbReference type="EMBL" id="CAJGYO010000007">
    <property type="protein sequence ID" value="CAD6246907.1"/>
    <property type="molecule type" value="Genomic_DNA"/>
</dbReference>
<keyword evidence="3" id="KW-1185">Reference proteome</keyword>
<gene>
    <name evidence="2" type="ORF">NCGR_LOCUS31141</name>
</gene>
<feature type="transmembrane region" description="Helical" evidence="1">
    <location>
        <begin position="99"/>
        <end position="121"/>
    </location>
</feature>
<dbReference type="AlphaFoldDB" id="A0A811PQQ8"/>
<comment type="caution">
    <text evidence="2">The sequence shown here is derived from an EMBL/GenBank/DDBJ whole genome shotgun (WGS) entry which is preliminary data.</text>
</comment>